<reference evidence="6" key="2">
    <citation type="submission" date="2014-09" db="EMBL/GenBank/DDBJ databases">
        <title>Criblamydia sequanensis harbors a mega-plasmid encoding arsenite resistance.</title>
        <authorList>
            <person name="Bertelli C."/>
            <person name="Goesmann A."/>
            <person name="Greub G."/>
        </authorList>
    </citation>
    <scope>NUCLEOTIDE SEQUENCE [LARGE SCALE GENOMIC DNA]</scope>
    <source>
        <strain evidence="6">CRIB-18</strain>
    </source>
</reference>
<dbReference type="InterPro" id="IPR016187">
    <property type="entry name" value="CTDL_fold"/>
</dbReference>
<dbReference type="InterPro" id="IPR051043">
    <property type="entry name" value="Sulfatase_Mod_Factor_Kinase"/>
</dbReference>
<keyword evidence="2 6" id="KW-0418">Kinase</keyword>
<evidence type="ECO:0000313" key="6">
    <source>
        <dbReference type="EMBL" id="CDR32898.1"/>
    </source>
</evidence>
<dbReference type="OrthoDB" id="9768004at2"/>
<dbReference type="InterPro" id="IPR042095">
    <property type="entry name" value="SUMF_sf"/>
</dbReference>
<dbReference type="Gene3D" id="3.90.1580.10">
    <property type="entry name" value="paralog of FGE (formylglycine-generating enzyme)"/>
    <property type="match status" value="1"/>
</dbReference>
<evidence type="ECO:0000256" key="1">
    <source>
        <dbReference type="ARBA" id="ARBA00012513"/>
    </source>
</evidence>
<dbReference type="PANTHER" id="PTHR23150:SF19">
    <property type="entry name" value="FORMYLGLYCINE-GENERATING ENZYME"/>
    <property type="match status" value="1"/>
</dbReference>
<comment type="catalytic activity">
    <reaction evidence="4">
        <text>L-seryl-[protein] + ATP = O-phospho-L-seryl-[protein] + ADP + H(+)</text>
        <dbReference type="Rhea" id="RHEA:17989"/>
        <dbReference type="Rhea" id="RHEA-COMP:9863"/>
        <dbReference type="Rhea" id="RHEA-COMP:11604"/>
        <dbReference type="ChEBI" id="CHEBI:15378"/>
        <dbReference type="ChEBI" id="CHEBI:29999"/>
        <dbReference type="ChEBI" id="CHEBI:30616"/>
        <dbReference type="ChEBI" id="CHEBI:83421"/>
        <dbReference type="ChEBI" id="CHEBI:456216"/>
        <dbReference type="EC" id="2.7.11.1"/>
    </reaction>
</comment>
<evidence type="ECO:0000256" key="2">
    <source>
        <dbReference type="ARBA" id="ARBA00022777"/>
    </source>
</evidence>
<accession>A0A090D031</accession>
<sequence>MFLGNFLKHLVYWLLLISPLFSESFNTVDENRGGTVVVSYGTGKEGSRIDRVRFWLVNELYERKLFPRNQSFVDDPEKGKRIVLIENLPPGRYHLEFLYPNSDHFFEEVPKRTLSLPPNGIVKIEQEIKQREMAFTENNPTEKENENKEIAQIFIPGRQENTIYYYPFRDAFYQEPSFLNVRSNLEEARWTIFQEGQRIYSGQGSVTDIQVPSGPGFIIRAQDFPTYELKVFPKNPINLQGGDTSTFDLIYRKILGTISVELEIPKGDGVTLFIEGNETKSPTIQHITPKDGLVHYVSPALPLGSYTVNFRAPPYIKPIPPIQVELQANNNPTLRPVLKGAHQVNVSTNINDAEYALKNEDSGKTFFGKGASFQFQELLPGNYLLTFSSNDKNAYIPPNPERFSLSRFRTQEENIHKEYELAGKLTLSSNAPSFKVHLDPLKSGQGSREEWVNNGIKTIFLPEGNWRVLFLPLEGSNPKESPSIKEVSIRANSTEEIRGEYGEEAINRLSKRQEAKKELPAAQEAIAINSPKFVEVQGGTFQLGDTFNDNKGNTWPPTLVEVDSFLINVFEVTNGEYAAFLNKAFKENAITIENGLIFDKEAKLLFKTLESEPTSQITFSKNQDAPFQPIPGKSSYPVIHVSWFGANFYAKDNQTRLPTEAEWEKAASVTYNQDFVVKYRFGFEKNNIDRSLGNYNYSNTPFKNESSVLTTPVGFYNGLNLLPLNPNDLEQVKTTLAKSPSGAYDMSGNVWEWTADWYSENPPKEGEINPKGKAKGMYKVAKGGCYASFQDGVRVAERMPLFPEYTDQFTGFRVAKSSNQE</sequence>
<proteinExistence type="predicted"/>
<dbReference type="AlphaFoldDB" id="A0A090D031"/>
<evidence type="ECO:0000256" key="4">
    <source>
        <dbReference type="ARBA" id="ARBA00048679"/>
    </source>
</evidence>
<dbReference type="eggNOG" id="COG1262">
    <property type="taxonomic scope" value="Bacteria"/>
</dbReference>
<dbReference type="PANTHER" id="PTHR23150">
    <property type="entry name" value="SULFATASE MODIFYING FACTOR 1, 2"/>
    <property type="match status" value="1"/>
</dbReference>
<comment type="catalytic activity">
    <reaction evidence="3">
        <text>L-threonyl-[protein] + ATP = O-phospho-L-threonyl-[protein] + ADP + H(+)</text>
        <dbReference type="Rhea" id="RHEA:46608"/>
        <dbReference type="Rhea" id="RHEA-COMP:11060"/>
        <dbReference type="Rhea" id="RHEA-COMP:11605"/>
        <dbReference type="ChEBI" id="CHEBI:15378"/>
        <dbReference type="ChEBI" id="CHEBI:30013"/>
        <dbReference type="ChEBI" id="CHEBI:30616"/>
        <dbReference type="ChEBI" id="CHEBI:61977"/>
        <dbReference type="ChEBI" id="CHEBI:456216"/>
        <dbReference type="EC" id="2.7.11.1"/>
    </reaction>
</comment>
<name>A0A090D031_9BACT</name>
<dbReference type="GO" id="GO:0004674">
    <property type="term" value="F:protein serine/threonine kinase activity"/>
    <property type="evidence" value="ECO:0007669"/>
    <property type="project" value="UniProtKB-EC"/>
</dbReference>
<dbReference type="GO" id="GO:0106310">
    <property type="term" value="F:protein serine kinase activity"/>
    <property type="evidence" value="ECO:0007669"/>
    <property type="project" value="RHEA"/>
</dbReference>
<dbReference type="RefSeq" id="WP_041016422.1">
    <property type="nucleotide sequence ID" value="NZ_CCEJ010000001.1"/>
</dbReference>
<dbReference type="STRING" id="1437425.CSEC_0054"/>
<keyword evidence="6" id="KW-0808">Transferase</keyword>
<dbReference type="SUPFAM" id="SSF56436">
    <property type="entry name" value="C-type lectin-like"/>
    <property type="match status" value="1"/>
</dbReference>
<reference evidence="6" key="1">
    <citation type="submission" date="2013-12" db="EMBL/GenBank/DDBJ databases">
        <authorList>
            <person name="Linke B."/>
        </authorList>
    </citation>
    <scope>NUCLEOTIDE SEQUENCE [LARGE SCALE GENOMIC DNA]</scope>
    <source>
        <strain evidence="6">CRIB-18</strain>
    </source>
</reference>
<comment type="caution">
    <text evidence="6">The sequence shown here is derived from an EMBL/GenBank/DDBJ whole genome shotgun (WGS) entry which is preliminary data.</text>
</comment>
<evidence type="ECO:0000259" key="5">
    <source>
        <dbReference type="Pfam" id="PF03781"/>
    </source>
</evidence>
<dbReference type="Pfam" id="PF03781">
    <property type="entry name" value="FGE-sulfatase"/>
    <property type="match status" value="1"/>
</dbReference>
<dbReference type="Proteomes" id="UP000031552">
    <property type="component" value="Unassembled WGS sequence"/>
</dbReference>
<dbReference type="EC" id="2.7.11.1" evidence="1"/>
<evidence type="ECO:0000256" key="3">
    <source>
        <dbReference type="ARBA" id="ARBA00047899"/>
    </source>
</evidence>
<dbReference type="EMBL" id="CCEJ010000001">
    <property type="protein sequence ID" value="CDR32898.1"/>
    <property type="molecule type" value="Genomic_DNA"/>
</dbReference>
<evidence type="ECO:0000313" key="7">
    <source>
        <dbReference type="Proteomes" id="UP000031552"/>
    </source>
</evidence>
<gene>
    <name evidence="6" type="primary">pkn</name>
    <name evidence="6" type="ORF">CSEC_0054</name>
</gene>
<dbReference type="GO" id="GO:0120147">
    <property type="term" value="F:formylglycine-generating oxidase activity"/>
    <property type="evidence" value="ECO:0007669"/>
    <property type="project" value="TreeGrafter"/>
</dbReference>
<dbReference type="InterPro" id="IPR005532">
    <property type="entry name" value="SUMF_dom"/>
</dbReference>
<keyword evidence="7" id="KW-1185">Reference proteome</keyword>
<feature type="domain" description="Sulfatase-modifying factor enzyme-like" evidence="5">
    <location>
        <begin position="531"/>
        <end position="816"/>
    </location>
</feature>
<organism evidence="6 7">
    <name type="scientific">Candidatus Criblamydia sequanensis CRIB-18</name>
    <dbReference type="NCBI Taxonomy" id="1437425"/>
    <lineage>
        <taxon>Bacteria</taxon>
        <taxon>Pseudomonadati</taxon>
        <taxon>Chlamydiota</taxon>
        <taxon>Chlamydiia</taxon>
        <taxon>Parachlamydiales</taxon>
        <taxon>Candidatus Criblamydiaceae</taxon>
        <taxon>Candidatus Criblamydia</taxon>
    </lineage>
</organism>
<protein>
    <recommendedName>
        <fullName evidence="1">non-specific serine/threonine protein kinase</fullName>
        <ecNumber evidence="1">2.7.11.1</ecNumber>
    </recommendedName>
</protein>